<evidence type="ECO:0000313" key="1">
    <source>
        <dbReference type="EMBL" id="KKK79949.1"/>
    </source>
</evidence>
<comment type="caution">
    <text evidence="1">The sequence shown here is derived from an EMBL/GenBank/DDBJ whole genome shotgun (WGS) entry which is preliminary data.</text>
</comment>
<proteinExistence type="predicted"/>
<dbReference type="EMBL" id="LAZR01053802">
    <property type="protein sequence ID" value="KKK79949.1"/>
    <property type="molecule type" value="Genomic_DNA"/>
</dbReference>
<sequence>MKKRTLKEIIYEVLFGIAEEDLTHAEKQILKLVKPKKESKKCQN</sequence>
<name>A0A0F9ANC6_9ZZZZ</name>
<dbReference type="AlphaFoldDB" id="A0A0F9ANC6"/>
<protein>
    <submittedName>
        <fullName evidence="1">Uncharacterized protein</fullName>
    </submittedName>
</protein>
<organism evidence="1">
    <name type="scientific">marine sediment metagenome</name>
    <dbReference type="NCBI Taxonomy" id="412755"/>
    <lineage>
        <taxon>unclassified sequences</taxon>
        <taxon>metagenomes</taxon>
        <taxon>ecological metagenomes</taxon>
    </lineage>
</organism>
<reference evidence="1" key="1">
    <citation type="journal article" date="2015" name="Nature">
        <title>Complex archaea that bridge the gap between prokaryotes and eukaryotes.</title>
        <authorList>
            <person name="Spang A."/>
            <person name="Saw J.H."/>
            <person name="Jorgensen S.L."/>
            <person name="Zaremba-Niedzwiedzka K."/>
            <person name="Martijn J."/>
            <person name="Lind A.E."/>
            <person name="van Eijk R."/>
            <person name="Schleper C."/>
            <person name="Guy L."/>
            <person name="Ettema T.J."/>
        </authorList>
    </citation>
    <scope>NUCLEOTIDE SEQUENCE</scope>
</reference>
<gene>
    <name evidence="1" type="ORF">LCGC14_2828410</name>
</gene>
<accession>A0A0F9ANC6</accession>